<evidence type="ECO:0000313" key="8">
    <source>
        <dbReference type="Proteomes" id="UP000001844"/>
    </source>
</evidence>
<evidence type="ECO:0000256" key="3">
    <source>
        <dbReference type="ARBA" id="ARBA00022692"/>
    </source>
</evidence>
<dbReference type="InterPro" id="IPR002293">
    <property type="entry name" value="AA/rel_permease1"/>
</dbReference>
<feature type="transmembrane region" description="Helical" evidence="6">
    <location>
        <begin position="258"/>
        <end position="279"/>
    </location>
</feature>
<organism evidence="7 8">
    <name type="scientific">Nitrosococcus halophilus (strain Nc4)</name>
    <dbReference type="NCBI Taxonomy" id="472759"/>
    <lineage>
        <taxon>Bacteria</taxon>
        <taxon>Pseudomonadati</taxon>
        <taxon>Pseudomonadota</taxon>
        <taxon>Gammaproteobacteria</taxon>
        <taxon>Chromatiales</taxon>
        <taxon>Chromatiaceae</taxon>
        <taxon>Nitrosococcus</taxon>
    </lineage>
</organism>
<evidence type="ECO:0000256" key="1">
    <source>
        <dbReference type="ARBA" id="ARBA00004651"/>
    </source>
</evidence>
<feature type="transmembrane region" description="Helical" evidence="6">
    <location>
        <begin position="6"/>
        <end position="23"/>
    </location>
</feature>
<evidence type="ECO:0000256" key="4">
    <source>
        <dbReference type="ARBA" id="ARBA00022989"/>
    </source>
</evidence>
<name>D5C1T0_NITHN</name>
<proteinExistence type="predicted"/>
<dbReference type="InterPro" id="IPR050367">
    <property type="entry name" value="APC_superfamily"/>
</dbReference>
<dbReference type="HOGENOM" id="CLU_007946_15_2_6"/>
<dbReference type="GO" id="GO:0005886">
    <property type="term" value="C:plasma membrane"/>
    <property type="evidence" value="ECO:0007669"/>
    <property type="project" value="UniProtKB-SubCell"/>
</dbReference>
<reference evidence="8" key="1">
    <citation type="submission" date="2010-04" db="EMBL/GenBank/DDBJ databases">
        <title>Complete genome sequence of Nitrosococcus halophilus Nc4, a salt-adapted, aerobic obligate ammonia-oxidizing sulfur purple bacterium.</title>
        <authorList>
            <consortium name="US DOE Joint Genome Institute"/>
            <person name="Campbell M.A."/>
            <person name="Malfatti S.A."/>
            <person name="Chain P.S.G."/>
            <person name="Heidelberg J.F."/>
            <person name="Ward B.B."/>
            <person name="Klotz M.G."/>
        </authorList>
    </citation>
    <scope>NUCLEOTIDE SEQUENCE [LARGE SCALE GENOMIC DNA]</scope>
    <source>
        <strain evidence="8">Nc4</strain>
    </source>
</reference>
<evidence type="ECO:0000256" key="5">
    <source>
        <dbReference type="ARBA" id="ARBA00023136"/>
    </source>
</evidence>
<feature type="transmembrane region" description="Helical" evidence="6">
    <location>
        <begin position="215"/>
        <end position="238"/>
    </location>
</feature>
<keyword evidence="4 6" id="KW-1133">Transmembrane helix</keyword>
<accession>D5C1T0</accession>
<dbReference type="PANTHER" id="PTHR42770">
    <property type="entry name" value="AMINO ACID TRANSPORTER-RELATED"/>
    <property type="match status" value="1"/>
</dbReference>
<dbReference type="AlphaFoldDB" id="D5C1T0"/>
<evidence type="ECO:0000256" key="6">
    <source>
        <dbReference type="SAM" id="Phobius"/>
    </source>
</evidence>
<dbReference type="eggNOG" id="COG0531">
    <property type="taxonomic scope" value="Bacteria"/>
</dbReference>
<dbReference type="PANTHER" id="PTHR42770:SF11">
    <property type="entry name" value="INNER MEMBRANE TRANSPORT PROTEIN YBAT"/>
    <property type="match status" value="1"/>
</dbReference>
<sequence>MGATSMALGVIIGGGFFAVLGPATETAGNAAFISVGLAGLLALLTGISYSRLTLRFNEPGGSFVYISPLLGTEIAGTLSWFLILAYLFTTALYASTFGAFATLLLDISWQHAPSLGALVIILLAVVNLAGIRFSSFFENFLIYSNIGLLLFLAGKSLQTISLEEALPVLEVPSKEIIFAAAQMFVGFEGFQLLTYNYHDIDNHKKNFPRAMRTAILLSIALYILLAFVTTAAVGNKVAGEQPQTILIDLAGLVLEQQGLTLALVIITLSMTAAINATMFSHGRLAKRLAHEHEIPPGLTRRQYSGVPLLYLVFIVAAVIGIIFTIDLDELAAFSSLVLLSTFV</sequence>
<dbReference type="PIRSF" id="PIRSF006060">
    <property type="entry name" value="AA_transporter"/>
    <property type="match status" value="1"/>
</dbReference>
<dbReference type="STRING" id="472759.Nhal_1576"/>
<evidence type="ECO:0000256" key="2">
    <source>
        <dbReference type="ARBA" id="ARBA00022475"/>
    </source>
</evidence>
<keyword evidence="5 6" id="KW-0472">Membrane</keyword>
<dbReference type="Proteomes" id="UP000001844">
    <property type="component" value="Chromosome"/>
</dbReference>
<dbReference type="EMBL" id="CP001798">
    <property type="protein sequence ID" value="ADE14713.1"/>
    <property type="molecule type" value="Genomic_DNA"/>
</dbReference>
<feature type="transmembrane region" description="Helical" evidence="6">
    <location>
        <begin position="30"/>
        <end position="50"/>
    </location>
</feature>
<keyword evidence="8" id="KW-1185">Reference proteome</keyword>
<keyword evidence="2" id="KW-1003">Cell membrane</keyword>
<dbReference type="Pfam" id="PF13520">
    <property type="entry name" value="AA_permease_2"/>
    <property type="match status" value="1"/>
</dbReference>
<keyword evidence="3 6" id="KW-0812">Transmembrane</keyword>
<dbReference type="GO" id="GO:0022857">
    <property type="term" value="F:transmembrane transporter activity"/>
    <property type="evidence" value="ECO:0007669"/>
    <property type="project" value="InterPro"/>
</dbReference>
<feature type="transmembrane region" description="Helical" evidence="6">
    <location>
        <begin position="308"/>
        <end position="325"/>
    </location>
</feature>
<dbReference type="OrthoDB" id="7065842at2"/>
<protein>
    <submittedName>
        <fullName evidence="7">Spore germination protein</fullName>
    </submittedName>
</protein>
<gene>
    <name evidence="7" type="ordered locus">Nhal_1576</name>
</gene>
<dbReference type="KEGG" id="nhl:Nhal_1576"/>
<feature type="transmembrane region" description="Helical" evidence="6">
    <location>
        <begin position="115"/>
        <end position="133"/>
    </location>
</feature>
<dbReference type="Gene3D" id="1.20.1740.10">
    <property type="entry name" value="Amino acid/polyamine transporter I"/>
    <property type="match status" value="1"/>
</dbReference>
<comment type="subcellular location">
    <subcellularLocation>
        <location evidence="1">Cell membrane</location>
        <topology evidence="1">Multi-pass membrane protein</topology>
    </subcellularLocation>
</comment>
<evidence type="ECO:0000313" key="7">
    <source>
        <dbReference type="EMBL" id="ADE14713.1"/>
    </source>
</evidence>
<feature type="transmembrane region" description="Helical" evidence="6">
    <location>
        <begin position="91"/>
        <end position="109"/>
    </location>
</feature>